<dbReference type="SUPFAM" id="SSF54631">
    <property type="entry name" value="CBS-domain pair"/>
    <property type="match status" value="1"/>
</dbReference>
<dbReference type="Gene3D" id="1.10.357.20">
    <property type="entry name" value="SLC41 divalent cation transporters, integral membrane domain"/>
    <property type="match status" value="1"/>
</dbReference>
<comment type="similarity">
    <text evidence="2 9">Belongs to the SLC41A transporter family.</text>
</comment>
<keyword evidence="5 9" id="KW-0460">Magnesium</keyword>
<dbReference type="Pfam" id="PF03448">
    <property type="entry name" value="MgtE_N"/>
    <property type="match status" value="1"/>
</dbReference>
<keyword evidence="8" id="KW-0129">CBS domain</keyword>
<dbReference type="EMBL" id="FUWY01000002">
    <property type="protein sequence ID" value="SJZ54867.1"/>
    <property type="molecule type" value="Genomic_DNA"/>
</dbReference>
<dbReference type="Pfam" id="PF01769">
    <property type="entry name" value="MgtE"/>
    <property type="match status" value="1"/>
</dbReference>
<dbReference type="InterPro" id="IPR006667">
    <property type="entry name" value="SLC41_membr_dom"/>
</dbReference>
<dbReference type="SMART" id="SM00116">
    <property type="entry name" value="CBS"/>
    <property type="match status" value="2"/>
</dbReference>
<evidence type="ECO:0000259" key="10">
    <source>
        <dbReference type="PROSITE" id="PS51371"/>
    </source>
</evidence>
<evidence type="ECO:0000256" key="1">
    <source>
        <dbReference type="ARBA" id="ARBA00004141"/>
    </source>
</evidence>
<keyword evidence="9" id="KW-1003">Cell membrane</keyword>
<comment type="function">
    <text evidence="9">Acts as a magnesium transporter.</text>
</comment>
<keyword evidence="7 9" id="KW-0472">Membrane</keyword>
<evidence type="ECO:0000256" key="6">
    <source>
        <dbReference type="ARBA" id="ARBA00022989"/>
    </source>
</evidence>
<dbReference type="SUPFAM" id="SSF158791">
    <property type="entry name" value="MgtE N-terminal domain-like"/>
    <property type="match status" value="1"/>
</dbReference>
<feature type="transmembrane region" description="Helical" evidence="9">
    <location>
        <begin position="355"/>
        <end position="377"/>
    </location>
</feature>
<feature type="transmembrane region" description="Helical" evidence="9">
    <location>
        <begin position="281"/>
        <end position="301"/>
    </location>
</feature>
<gene>
    <name evidence="11" type="ORF">SAMN02745191_0919</name>
</gene>
<evidence type="ECO:0000256" key="7">
    <source>
        <dbReference type="ARBA" id="ARBA00023136"/>
    </source>
</evidence>
<feature type="transmembrane region" description="Helical" evidence="9">
    <location>
        <begin position="383"/>
        <end position="408"/>
    </location>
</feature>
<evidence type="ECO:0000256" key="3">
    <source>
        <dbReference type="ARBA" id="ARBA00022448"/>
    </source>
</evidence>
<evidence type="ECO:0000256" key="4">
    <source>
        <dbReference type="ARBA" id="ARBA00022692"/>
    </source>
</evidence>
<feature type="transmembrane region" description="Helical" evidence="9">
    <location>
        <begin position="307"/>
        <end position="334"/>
    </location>
</feature>
<dbReference type="NCBIfam" id="TIGR00400">
    <property type="entry name" value="mgtE"/>
    <property type="match status" value="1"/>
</dbReference>
<feature type="domain" description="CBS" evidence="10">
    <location>
        <begin position="199"/>
        <end position="255"/>
    </location>
</feature>
<keyword evidence="12" id="KW-1185">Reference proteome</keyword>
<protein>
    <recommendedName>
        <fullName evidence="9">Magnesium transporter MgtE</fullName>
    </recommendedName>
</protein>
<dbReference type="Gene3D" id="3.10.580.10">
    <property type="entry name" value="CBS-domain"/>
    <property type="match status" value="1"/>
</dbReference>
<dbReference type="InterPro" id="IPR006669">
    <property type="entry name" value="MgtE_transporter"/>
</dbReference>
<keyword evidence="3 9" id="KW-0813">Transport</keyword>
<dbReference type="STRING" id="118967.SAMN02745191_0919"/>
<dbReference type="GO" id="GO:0005886">
    <property type="term" value="C:plasma membrane"/>
    <property type="evidence" value="ECO:0007669"/>
    <property type="project" value="UniProtKB-SubCell"/>
</dbReference>
<dbReference type="RefSeq" id="WP_078711345.1">
    <property type="nucleotide sequence ID" value="NZ_FUWY01000002.1"/>
</dbReference>
<dbReference type="PANTHER" id="PTHR43773:SF1">
    <property type="entry name" value="MAGNESIUM TRANSPORTER MGTE"/>
    <property type="match status" value="1"/>
</dbReference>
<dbReference type="InterPro" id="IPR046342">
    <property type="entry name" value="CBS_dom_sf"/>
</dbReference>
<evidence type="ECO:0000256" key="9">
    <source>
        <dbReference type="RuleBase" id="RU362011"/>
    </source>
</evidence>
<dbReference type="Gene3D" id="1.25.60.10">
    <property type="entry name" value="MgtE N-terminal domain-like"/>
    <property type="match status" value="1"/>
</dbReference>
<evidence type="ECO:0000256" key="2">
    <source>
        <dbReference type="ARBA" id="ARBA00009749"/>
    </source>
</evidence>
<keyword evidence="4 9" id="KW-0812">Transmembrane</keyword>
<evidence type="ECO:0000256" key="5">
    <source>
        <dbReference type="ARBA" id="ARBA00022842"/>
    </source>
</evidence>
<dbReference type="PANTHER" id="PTHR43773">
    <property type="entry name" value="MAGNESIUM TRANSPORTER MGTE"/>
    <property type="match status" value="1"/>
</dbReference>
<name>A0A1T4LJZ0_9FIRM</name>
<dbReference type="InterPro" id="IPR038076">
    <property type="entry name" value="MgtE_N_sf"/>
</dbReference>
<evidence type="ECO:0000313" key="11">
    <source>
        <dbReference type="EMBL" id="SJZ54867.1"/>
    </source>
</evidence>
<comment type="subunit">
    <text evidence="9">Homodimer.</text>
</comment>
<dbReference type="InterPro" id="IPR006668">
    <property type="entry name" value="Mg_transptr_MgtE_intracell_dom"/>
</dbReference>
<comment type="subcellular location">
    <subcellularLocation>
        <location evidence="9">Cell membrane</location>
        <topology evidence="9">Multi-pass membrane protein</topology>
    </subcellularLocation>
    <subcellularLocation>
        <location evidence="1">Membrane</location>
        <topology evidence="1">Multi-pass membrane protein</topology>
    </subcellularLocation>
</comment>
<dbReference type="Pfam" id="PF00571">
    <property type="entry name" value="CBS"/>
    <property type="match status" value="2"/>
</dbReference>
<dbReference type="GO" id="GO:0046872">
    <property type="term" value="F:metal ion binding"/>
    <property type="evidence" value="ECO:0007669"/>
    <property type="project" value="UniProtKB-KW"/>
</dbReference>
<dbReference type="AlphaFoldDB" id="A0A1T4LJZ0"/>
<dbReference type="SMART" id="SM00924">
    <property type="entry name" value="MgtE_N"/>
    <property type="match status" value="1"/>
</dbReference>
<keyword evidence="6 9" id="KW-1133">Transmembrane helix</keyword>
<keyword evidence="9" id="KW-0479">Metal-binding</keyword>
<sequence>MNLEITKDELKNFLLNANNHDFEEMIEFIHPVDLLSVIHEYDDDAIKILNRLSDEDIAHLLDEEDDEDIYELLIQFSANRQKEILEEMSSDEIADFVQTLDEEESKDVLSKMSKEDVKEVQELMSYAPDTAGGIMATEFISIHDNKTVQKTLEYLQQVAHSAEMAYYLYVTDKDEVLKGVVSLRDLVSSPFNILISEITNPNVHSVHVDDDQEEVARMLDKYDYVMIPVIDHNEVIKGVITIDDIIDIIKEEATEDIHRMAGLDAEEKVDGTLLESIRSRLPWLTVNLVTAVLAASVVALFSPTIEAVVALAAINPIIAGMGGNAGTQSLTIIVRGIALGELTGENARKVFLKEFGVGLTTGLALGSVVALGCYLFYGNPYLGFVAGAAMVSNLVIATVSGYTVPLFLKKCNVDPALASSVFVTTATDVLGFFVFLGLATLLLPYLI</sequence>
<dbReference type="PROSITE" id="PS51371">
    <property type="entry name" value="CBS"/>
    <property type="match status" value="2"/>
</dbReference>
<proteinExistence type="inferred from homology"/>
<feature type="transmembrane region" description="Helical" evidence="9">
    <location>
        <begin position="420"/>
        <end position="446"/>
    </location>
</feature>
<dbReference type="Proteomes" id="UP000243297">
    <property type="component" value="Unassembled WGS sequence"/>
</dbReference>
<organism evidence="11 12">
    <name type="scientific">Anaerorhabdus furcosa</name>
    <dbReference type="NCBI Taxonomy" id="118967"/>
    <lineage>
        <taxon>Bacteria</taxon>
        <taxon>Bacillati</taxon>
        <taxon>Bacillota</taxon>
        <taxon>Erysipelotrichia</taxon>
        <taxon>Erysipelotrichales</taxon>
        <taxon>Erysipelotrichaceae</taxon>
        <taxon>Anaerorhabdus</taxon>
    </lineage>
</organism>
<reference evidence="12" key="1">
    <citation type="submission" date="2017-02" db="EMBL/GenBank/DDBJ databases">
        <authorList>
            <person name="Varghese N."/>
            <person name="Submissions S."/>
        </authorList>
    </citation>
    <scope>NUCLEOTIDE SEQUENCE [LARGE SCALE GENOMIC DNA]</scope>
    <source>
        <strain evidence="12">ATCC 25662</strain>
    </source>
</reference>
<evidence type="ECO:0000313" key="12">
    <source>
        <dbReference type="Proteomes" id="UP000243297"/>
    </source>
</evidence>
<dbReference type="CDD" id="cd04606">
    <property type="entry name" value="CBS_pair_Mg_transporter"/>
    <property type="match status" value="1"/>
</dbReference>
<accession>A0A1T4LJZ0</accession>
<dbReference type="GO" id="GO:0015095">
    <property type="term" value="F:magnesium ion transmembrane transporter activity"/>
    <property type="evidence" value="ECO:0007669"/>
    <property type="project" value="UniProtKB-UniRule"/>
</dbReference>
<evidence type="ECO:0000256" key="8">
    <source>
        <dbReference type="PROSITE-ProRule" id="PRU00703"/>
    </source>
</evidence>
<dbReference type="InterPro" id="IPR036739">
    <property type="entry name" value="SLC41_membr_dom_sf"/>
</dbReference>
<dbReference type="InterPro" id="IPR000644">
    <property type="entry name" value="CBS_dom"/>
</dbReference>
<dbReference type="OrthoDB" id="9790355at2"/>
<feature type="domain" description="CBS" evidence="10">
    <location>
        <begin position="135"/>
        <end position="197"/>
    </location>
</feature>
<dbReference type="SUPFAM" id="SSF161093">
    <property type="entry name" value="MgtE membrane domain-like"/>
    <property type="match status" value="1"/>
</dbReference>